<dbReference type="EMBL" id="JADOXO010000082">
    <property type="protein sequence ID" value="KAF9814668.1"/>
    <property type="molecule type" value="Genomic_DNA"/>
</dbReference>
<evidence type="ECO:0000259" key="1">
    <source>
        <dbReference type="Pfam" id="PF00724"/>
    </source>
</evidence>
<accession>A0A8H7U2I7</accession>
<sequence length="349" mass="38928">MLSHRVVLAPLTRYRADKAHVHTAMGVEYYEQRASIPGTLLITEATFVSPQASGYDNPPGIWNEEQVEAWRRITSAVHAKGSRIFCQLWALGRVAQGDILARMGLPVVSASDIPIPDHATPHALTIPEIKEYVQMFTAAAVNAVRAGFDGVELHGANGYLIDQFLQDMSNKRTDAYGGSIANRCRFALELIESVAKAIGEDKVAIRLSPWSRFQDMRMKDPRPTFSHLVSCLVERHPNLAYIHVIEPRIDQLPDQPSPFEESNDFLRKVWAPRAYIAAGGFTRELALQTSEQTGDLVAFGRDFLANPDLPLRLAKDLPLTEGDRDTYYTAESARGYTDYPFVDNSEAQK</sequence>
<evidence type="ECO:0000313" key="2">
    <source>
        <dbReference type="EMBL" id="KAF9814668.1"/>
    </source>
</evidence>
<evidence type="ECO:0000313" key="3">
    <source>
        <dbReference type="Proteomes" id="UP000639403"/>
    </source>
</evidence>
<dbReference type="PANTHER" id="PTHR22893:SF91">
    <property type="entry name" value="NADPH DEHYDROGENASE 2-RELATED"/>
    <property type="match status" value="1"/>
</dbReference>
<reference evidence="2" key="1">
    <citation type="submission" date="2020-11" db="EMBL/GenBank/DDBJ databases">
        <authorList>
            <person name="Koelle M."/>
            <person name="Horta M.A.C."/>
            <person name="Nowrousian M."/>
            <person name="Ohm R.A."/>
            <person name="Benz P."/>
            <person name="Pilgard A."/>
        </authorList>
    </citation>
    <scope>NUCLEOTIDE SEQUENCE</scope>
    <source>
        <strain evidence="2">FPRL280</strain>
    </source>
</reference>
<dbReference type="Proteomes" id="UP000639403">
    <property type="component" value="Unassembled WGS sequence"/>
</dbReference>
<dbReference type="Pfam" id="PF00724">
    <property type="entry name" value="Oxidored_FMN"/>
    <property type="match status" value="1"/>
</dbReference>
<dbReference type="GO" id="GO:0010181">
    <property type="term" value="F:FMN binding"/>
    <property type="evidence" value="ECO:0007669"/>
    <property type="project" value="InterPro"/>
</dbReference>
<dbReference type="InterPro" id="IPR013785">
    <property type="entry name" value="Aldolase_TIM"/>
</dbReference>
<comment type="caution">
    <text evidence="2">The sequence shown here is derived from an EMBL/GenBank/DDBJ whole genome shotgun (WGS) entry which is preliminary data.</text>
</comment>
<dbReference type="InterPro" id="IPR001155">
    <property type="entry name" value="OxRdtase_FMN_N"/>
</dbReference>
<proteinExistence type="predicted"/>
<dbReference type="InterPro" id="IPR045247">
    <property type="entry name" value="Oye-like"/>
</dbReference>
<name>A0A8H7U2I7_9APHY</name>
<dbReference type="CDD" id="cd02933">
    <property type="entry name" value="OYE_like_FMN"/>
    <property type="match status" value="1"/>
</dbReference>
<organism evidence="2 3">
    <name type="scientific">Rhodonia placenta</name>
    <dbReference type="NCBI Taxonomy" id="104341"/>
    <lineage>
        <taxon>Eukaryota</taxon>
        <taxon>Fungi</taxon>
        <taxon>Dikarya</taxon>
        <taxon>Basidiomycota</taxon>
        <taxon>Agaricomycotina</taxon>
        <taxon>Agaricomycetes</taxon>
        <taxon>Polyporales</taxon>
        <taxon>Adustoporiaceae</taxon>
        <taxon>Rhodonia</taxon>
    </lineage>
</organism>
<dbReference type="Gene3D" id="3.20.20.70">
    <property type="entry name" value="Aldolase class I"/>
    <property type="match status" value="1"/>
</dbReference>
<dbReference type="SUPFAM" id="SSF51395">
    <property type="entry name" value="FMN-linked oxidoreductases"/>
    <property type="match status" value="1"/>
</dbReference>
<feature type="domain" description="NADH:flavin oxidoreductase/NADH oxidase N-terminal" evidence="1">
    <location>
        <begin position="2"/>
        <end position="319"/>
    </location>
</feature>
<dbReference type="AlphaFoldDB" id="A0A8H7U2I7"/>
<protein>
    <recommendedName>
        <fullName evidence="1">NADH:flavin oxidoreductase/NADH oxidase N-terminal domain-containing protein</fullName>
    </recommendedName>
</protein>
<dbReference type="GO" id="GO:0003959">
    <property type="term" value="F:NADPH dehydrogenase activity"/>
    <property type="evidence" value="ECO:0007669"/>
    <property type="project" value="TreeGrafter"/>
</dbReference>
<reference evidence="2" key="2">
    <citation type="journal article" name="Front. Microbiol.">
        <title>Degradative Capacity of Two Strains of Rhodonia placenta: From Phenotype to Genotype.</title>
        <authorList>
            <person name="Kolle M."/>
            <person name="Horta M.A.C."/>
            <person name="Nowrousian M."/>
            <person name="Ohm R.A."/>
            <person name="Benz J.P."/>
            <person name="Pilgard A."/>
        </authorList>
    </citation>
    <scope>NUCLEOTIDE SEQUENCE</scope>
    <source>
        <strain evidence="2">FPRL280</strain>
    </source>
</reference>
<gene>
    <name evidence="2" type="ORF">IEO21_04963</name>
</gene>
<dbReference type="FunFam" id="3.20.20.70:FF:000138">
    <property type="entry name" value="NADPH dehydrogenase 1"/>
    <property type="match status" value="1"/>
</dbReference>
<dbReference type="PANTHER" id="PTHR22893">
    <property type="entry name" value="NADH OXIDOREDUCTASE-RELATED"/>
    <property type="match status" value="1"/>
</dbReference>